<reference evidence="3 4" key="1">
    <citation type="journal article" date="2020" name="New Microbes New Infect">
        <title>Sellimonas caecigallum sp. nov., description and genome sequence of a new member of the Sellimonas genus isolated from the cecum of feral chicken.</title>
        <authorList>
            <person name="Wongkuna S."/>
            <person name="Ghimire S."/>
            <person name="Antony L."/>
            <person name="Chankhamhaengdecha S."/>
            <person name="Janvilisri T."/>
            <person name="Scaria J."/>
        </authorList>
    </citation>
    <scope>NUCLEOTIDE SEQUENCE [LARGE SCALE GENOMIC DNA]</scope>
    <source>
        <strain evidence="3 4">SW451</strain>
    </source>
</reference>
<dbReference type="Gene3D" id="2.30.30.90">
    <property type="match status" value="1"/>
</dbReference>
<name>A0ABS7L4T0_9FIRM</name>
<evidence type="ECO:0000313" key="4">
    <source>
        <dbReference type="Proteomes" id="UP000779049"/>
    </source>
</evidence>
<dbReference type="EMBL" id="VIRV01000002">
    <property type="protein sequence ID" value="MBY0758069.1"/>
    <property type="molecule type" value="Genomic_DNA"/>
</dbReference>
<organism evidence="3 4">
    <name type="scientific">Sellimonas caecigallum</name>
    <dbReference type="NCBI Taxonomy" id="2592333"/>
    <lineage>
        <taxon>Bacteria</taxon>
        <taxon>Bacillati</taxon>
        <taxon>Bacillota</taxon>
        <taxon>Clostridia</taxon>
        <taxon>Lachnospirales</taxon>
        <taxon>Lachnospiraceae</taxon>
        <taxon>Sellimonas</taxon>
    </lineage>
</organism>
<protein>
    <submittedName>
        <fullName evidence="3">Ferrous iron transport protein A</fullName>
    </submittedName>
</protein>
<gene>
    <name evidence="3" type="ORF">FLB61_02965</name>
</gene>
<dbReference type="InterPro" id="IPR007167">
    <property type="entry name" value="Fe-transptr_FeoA-like"/>
</dbReference>
<proteinExistence type="predicted"/>
<evidence type="ECO:0000256" key="1">
    <source>
        <dbReference type="ARBA" id="ARBA00023004"/>
    </source>
</evidence>
<keyword evidence="1" id="KW-0408">Iron</keyword>
<sequence length="77" mass="8439">MYICLSDLKPGESGVVTGFAKKAFLRRRLQDLGIIAGTPIHCIGKSPLGDPQAYLVRRTVIALRKKDAAQIFVREVA</sequence>
<evidence type="ECO:0000313" key="3">
    <source>
        <dbReference type="EMBL" id="MBY0758069.1"/>
    </source>
</evidence>
<keyword evidence="4" id="KW-1185">Reference proteome</keyword>
<dbReference type="PANTHER" id="PTHR42954:SF2">
    <property type="entry name" value="FE(2+) TRANSPORT PROTEIN A"/>
    <property type="match status" value="1"/>
</dbReference>
<dbReference type="InterPro" id="IPR038157">
    <property type="entry name" value="FeoA_core_dom"/>
</dbReference>
<evidence type="ECO:0000259" key="2">
    <source>
        <dbReference type="SMART" id="SM00899"/>
    </source>
</evidence>
<dbReference type="InterPro" id="IPR008988">
    <property type="entry name" value="Transcriptional_repressor_C"/>
</dbReference>
<accession>A0ABS7L4T0</accession>
<feature type="domain" description="Ferrous iron transporter FeoA-like" evidence="2">
    <location>
        <begin position="3"/>
        <end position="75"/>
    </location>
</feature>
<dbReference type="SUPFAM" id="SSF50037">
    <property type="entry name" value="C-terminal domain of transcriptional repressors"/>
    <property type="match status" value="1"/>
</dbReference>
<dbReference type="Proteomes" id="UP000779049">
    <property type="component" value="Unassembled WGS sequence"/>
</dbReference>
<dbReference type="PANTHER" id="PTHR42954">
    <property type="entry name" value="FE(2+) TRANSPORT PROTEIN A"/>
    <property type="match status" value="1"/>
</dbReference>
<dbReference type="Pfam" id="PF04023">
    <property type="entry name" value="FeoA"/>
    <property type="match status" value="1"/>
</dbReference>
<dbReference type="SMART" id="SM00899">
    <property type="entry name" value="FeoA"/>
    <property type="match status" value="1"/>
</dbReference>
<comment type="caution">
    <text evidence="3">The sequence shown here is derived from an EMBL/GenBank/DDBJ whole genome shotgun (WGS) entry which is preliminary data.</text>
</comment>
<dbReference type="InterPro" id="IPR052713">
    <property type="entry name" value="FeoA"/>
</dbReference>